<dbReference type="Proteomes" id="UP001055712">
    <property type="component" value="Unassembled WGS sequence"/>
</dbReference>
<accession>A0A9D4YUE3</accession>
<dbReference type="GO" id="GO:0009411">
    <property type="term" value="P:response to UV"/>
    <property type="evidence" value="ECO:0007669"/>
    <property type="project" value="TreeGrafter"/>
</dbReference>
<organism evidence="5 6">
    <name type="scientific">Chlorella vulgaris</name>
    <name type="common">Green alga</name>
    <dbReference type="NCBI Taxonomy" id="3077"/>
    <lineage>
        <taxon>Eukaryota</taxon>
        <taxon>Viridiplantae</taxon>
        <taxon>Chlorophyta</taxon>
        <taxon>core chlorophytes</taxon>
        <taxon>Trebouxiophyceae</taxon>
        <taxon>Chlorellales</taxon>
        <taxon>Chlorellaceae</taxon>
        <taxon>Chlorella clade</taxon>
        <taxon>Chlorella</taxon>
    </lineage>
</organism>
<evidence type="ECO:0000256" key="1">
    <source>
        <dbReference type="ARBA" id="ARBA00026139"/>
    </source>
</evidence>
<dbReference type="EC" id="2.7.7.102" evidence="3"/>
<dbReference type="GO" id="GO:0003887">
    <property type="term" value="F:DNA-directed DNA polymerase activity"/>
    <property type="evidence" value="ECO:0007669"/>
    <property type="project" value="UniProtKB-EC"/>
</dbReference>
<name>A0A9D4YUE3_CHLVU</name>
<dbReference type="AlphaFoldDB" id="A0A9D4YUE3"/>
<dbReference type="GO" id="GO:0003682">
    <property type="term" value="F:chromatin binding"/>
    <property type="evidence" value="ECO:0007669"/>
    <property type="project" value="TreeGrafter"/>
</dbReference>
<protein>
    <recommendedName>
        <fullName evidence="1">DNA-directed primase/polymerase protein</fullName>
        <ecNumber evidence="3">2.7.7.102</ecNumber>
    </recommendedName>
</protein>
<sequence length="526" mass="57856">MQQAGGGTCASQQQQQMEERVLRFLRGVQHRIQAAAEGAAPPAWHTFPTQQAAFDLADSEPGLEVYSVEQGPAGRRRFIATSRSEFWRRYRDMLPQHRHLYEIIRQGAPCHLYFDLEFVPAENPARDGVAAVDGLLSLVREQLRASFQLDMQDSWVLELDSSTEAKFSRHVVVRLPDAAFASNAHVGAFVLQLCSDARQRRHEDARCAALIVNKEGGEEALLVDTAVYTRNRAFRLYLSSKWGKQAVLESTSRFGGAGLTMQECFEAALVTNVPPEAGLLRCFEETAEEAAAATAGGASASAAAQLRSLARREASSASHVCYGPLPYTGLEDFVNSVCCEGGVQGRVRSWLRLEDPGQPPLLCINVQGNRFCGNIGRAHKSNGIFYVVDVRSGSWCQRCYDPDCRHYRSPLTPLPPHILALWQQHPPLPTTPAAATDVRQHQRYGNLPLRALVTEAASSEAADDSLMLQALEEYEQTGVLQPPAQQQVAQQQPAQQQAEQLQSADDHLLLQALLQYEAGTGQASGR</sequence>
<keyword evidence="6" id="KW-1185">Reference proteome</keyword>
<dbReference type="PANTHER" id="PTHR31399:SF0">
    <property type="entry name" value="DNA-DIRECTED PRIMASE_POLYMERASE PROTEIN"/>
    <property type="match status" value="1"/>
</dbReference>
<dbReference type="GO" id="GO:0005634">
    <property type="term" value="C:nucleus"/>
    <property type="evidence" value="ECO:0007669"/>
    <property type="project" value="TreeGrafter"/>
</dbReference>
<dbReference type="GO" id="GO:0005759">
    <property type="term" value="C:mitochondrial matrix"/>
    <property type="evidence" value="ECO:0007669"/>
    <property type="project" value="TreeGrafter"/>
</dbReference>
<dbReference type="Pfam" id="PF03121">
    <property type="entry name" value="Herpes_UL52"/>
    <property type="match status" value="1"/>
</dbReference>
<comment type="catalytic activity">
    <reaction evidence="2">
        <text>ssDNA + n NTP = ssDNA/pppN(pN)n-1 hybrid + (n-1) diphosphate.</text>
        <dbReference type="EC" id="2.7.7.102"/>
    </reaction>
</comment>
<gene>
    <name evidence="5" type="ORF">D9Q98_008618</name>
</gene>
<dbReference type="GO" id="GO:0006264">
    <property type="term" value="P:mitochondrial DNA replication"/>
    <property type="evidence" value="ECO:0007669"/>
    <property type="project" value="TreeGrafter"/>
</dbReference>
<proteinExistence type="predicted"/>
<dbReference type="InterPro" id="IPR044917">
    <property type="entry name" value="PRIMPOL"/>
</dbReference>
<dbReference type="EMBL" id="SIDB01000011">
    <property type="protein sequence ID" value="KAI3426242.1"/>
    <property type="molecule type" value="Genomic_DNA"/>
</dbReference>
<comment type="caution">
    <text evidence="5">The sequence shown here is derived from an EMBL/GenBank/DDBJ whole genome shotgun (WGS) entry which is preliminary data.</text>
</comment>
<evidence type="ECO:0000256" key="4">
    <source>
        <dbReference type="ARBA" id="ARBA00047303"/>
    </source>
</evidence>
<comment type="catalytic activity">
    <reaction evidence="4">
        <text>DNA(n) + a 2'-deoxyribonucleoside 5'-triphosphate = DNA(n+1) + diphosphate</text>
        <dbReference type="Rhea" id="RHEA:22508"/>
        <dbReference type="Rhea" id="RHEA-COMP:17339"/>
        <dbReference type="Rhea" id="RHEA-COMP:17340"/>
        <dbReference type="ChEBI" id="CHEBI:33019"/>
        <dbReference type="ChEBI" id="CHEBI:61560"/>
        <dbReference type="ChEBI" id="CHEBI:173112"/>
        <dbReference type="EC" id="2.7.7.7"/>
    </reaction>
    <physiologicalReaction direction="left-to-right" evidence="4">
        <dbReference type="Rhea" id="RHEA:22509"/>
    </physiologicalReaction>
</comment>
<evidence type="ECO:0000313" key="6">
    <source>
        <dbReference type="Proteomes" id="UP001055712"/>
    </source>
</evidence>
<reference evidence="5" key="2">
    <citation type="submission" date="2020-11" db="EMBL/GenBank/DDBJ databases">
        <authorList>
            <person name="Cecchin M."/>
            <person name="Marcolungo L."/>
            <person name="Rossato M."/>
            <person name="Girolomoni L."/>
            <person name="Cosentino E."/>
            <person name="Cuine S."/>
            <person name="Li-Beisson Y."/>
            <person name="Delledonne M."/>
            <person name="Ballottari M."/>
        </authorList>
    </citation>
    <scope>NUCLEOTIDE SEQUENCE</scope>
    <source>
        <strain evidence="5">211/11P</strain>
        <tissue evidence="5">Whole cell</tissue>
    </source>
</reference>
<dbReference type="GO" id="GO:0031297">
    <property type="term" value="P:replication fork processing"/>
    <property type="evidence" value="ECO:0007669"/>
    <property type="project" value="TreeGrafter"/>
</dbReference>
<dbReference type="OrthoDB" id="5988181at2759"/>
<evidence type="ECO:0000313" key="5">
    <source>
        <dbReference type="EMBL" id="KAI3426242.1"/>
    </source>
</evidence>
<reference evidence="5" key="1">
    <citation type="journal article" date="2019" name="Plant J.">
        <title>Chlorella vulgaris genome assembly and annotation reveals the molecular basis for metabolic acclimation to high light conditions.</title>
        <authorList>
            <person name="Cecchin M."/>
            <person name="Marcolungo L."/>
            <person name="Rossato M."/>
            <person name="Girolomoni L."/>
            <person name="Cosentino E."/>
            <person name="Cuine S."/>
            <person name="Li-Beisson Y."/>
            <person name="Delledonne M."/>
            <person name="Ballottari M."/>
        </authorList>
    </citation>
    <scope>NUCLEOTIDE SEQUENCE</scope>
    <source>
        <strain evidence="5">211/11P</strain>
    </source>
</reference>
<dbReference type="GO" id="GO:0042276">
    <property type="term" value="P:error-prone translesion synthesis"/>
    <property type="evidence" value="ECO:0007669"/>
    <property type="project" value="InterPro"/>
</dbReference>
<evidence type="ECO:0000256" key="3">
    <source>
        <dbReference type="ARBA" id="ARBA00044768"/>
    </source>
</evidence>
<dbReference type="PANTHER" id="PTHR31399">
    <property type="entry name" value="DNA-DIRECTED PRIMASE / POLYMERASE PROTEIN"/>
    <property type="match status" value="1"/>
</dbReference>
<evidence type="ECO:0000256" key="2">
    <source>
        <dbReference type="ARBA" id="ARBA00044677"/>
    </source>
</evidence>